<dbReference type="Proteomes" id="UP000000343">
    <property type="component" value="Chromosome"/>
</dbReference>
<dbReference type="PANTHER" id="PTHR11122:SF13">
    <property type="entry name" value="GLUCOSE-6-PHOSPHATE 1-EPIMERASE"/>
    <property type="match status" value="1"/>
</dbReference>
<dbReference type="CDD" id="cd09020">
    <property type="entry name" value="D-hex-6-P-epi_like"/>
    <property type="match status" value="1"/>
</dbReference>
<dbReference type="EMBL" id="CP002480">
    <property type="protein sequence ID" value="ADW70713.1"/>
    <property type="molecule type" value="Genomic_DNA"/>
</dbReference>
<comment type="similarity">
    <text evidence="2 4">Belongs to the glucose-6-phosphate 1-epimerase family.</text>
</comment>
<dbReference type="GO" id="GO:0030246">
    <property type="term" value="F:carbohydrate binding"/>
    <property type="evidence" value="ECO:0007669"/>
    <property type="project" value="UniProtKB-UniRule"/>
</dbReference>
<dbReference type="Gene3D" id="2.70.98.10">
    <property type="match status" value="1"/>
</dbReference>
<evidence type="ECO:0000256" key="1">
    <source>
        <dbReference type="ARBA" id="ARBA00001096"/>
    </source>
</evidence>
<dbReference type="STRING" id="1198114.AciX9_3712"/>
<dbReference type="Pfam" id="PF01263">
    <property type="entry name" value="Aldose_epim"/>
    <property type="match status" value="1"/>
</dbReference>
<dbReference type="PIRSF" id="PIRSF016020">
    <property type="entry name" value="PHexose_mutarotase"/>
    <property type="match status" value="1"/>
</dbReference>
<dbReference type="KEGG" id="acm:AciX9_3712"/>
<dbReference type="AlphaFoldDB" id="E8WVV4"/>
<dbReference type="InterPro" id="IPR008183">
    <property type="entry name" value="Aldose_1/G6P_1-epimerase"/>
</dbReference>
<dbReference type="InterPro" id="IPR014718">
    <property type="entry name" value="GH-type_carb-bd"/>
</dbReference>
<keyword evidence="7" id="KW-1185">Reference proteome</keyword>
<evidence type="ECO:0000256" key="3">
    <source>
        <dbReference type="ARBA" id="ARBA00023235"/>
    </source>
</evidence>
<evidence type="ECO:0000256" key="5">
    <source>
        <dbReference type="PIRSR" id="PIRSR016020-1"/>
    </source>
</evidence>
<evidence type="ECO:0000256" key="4">
    <source>
        <dbReference type="PIRNR" id="PIRNR016020"/>
    </source>
</evidence>
<keyword evidence="3 4" id="KW-0413">Isomerase</keyword>
<organism evidence="7">
    <name type="scientific">Granulicella tundricola (strain ATCC BAA-1859 / DSM 23138 / MP5ACTX9)</name>
    <dbReference type="NCBI Taxonomy" id="1198114"/>
    <lineage>
        <taxon>Bacteria</taxon>
        <taxon>Pseudomonadati</taxon>
        <taxon>Acidobacteriota</taxon>
        <taxon>Terriglobia</taxon>
        <taxon>Terriglobales</taxon>
        <taxon>Acidobacteriaceae</taxon>
        <taxon>Granulicella</taxon>
    </lineage>
</organism>
<gene>
    <name evidence="6" type="ordered locus">AciX9_3712</name>
</gene>
<proteinExistence type="inferred from homology"/>
<dbReference type="EC" id="5.1.3.15" evidence="4"/>
<dbReference type="GO" id="GO:0005975">
    <property type="term" value="P:carbohydrate metabolic process"/>
    <property type="evidence" value="ECO:0007669"/>
    <property type="project" value="InterPro"/>
</dbReference>
<evidence type="ECO:0000256" key="2">
    <source>
        <dbReference type="ARBA" id="ARBA00005866"/>
    </source>
</evidence>
<dbReference type="InterPro" id="IPR025532">
    <property type="entry name" value="G6P_1-epimerase"/>
</dbReference>
<name>E8WVV4_GRATM</name>
<dbReference type="PaxDb" id="1198114-AciX9_3712"/>
<evidence type="ECO:0000313" key="7">
    <source>
        <dbReference type="Proteomes" id="UP000000343"/>
    </source>
</evidence>
<dbReference type="RefSeq" id="WP_013582022.1">
    <property type="nucleotide sequence ID" value="NC_015064.1"/>
</dbReference>
<feature type="active site" evidence="5">
    <location>
        <position position="167"/>
    </location>
</feature>
<feature type="active site" evidence="5">
    <location>
        <position position="269"/>
    </location>
</feature>
<protein>
    <recommendedName>
        <fullName evidence="4">Putative glucose-6-phosphate 1-epimerase</fullName>
        <ecNumber evidence="4">5.1.3.15</ecNumber>
    </recommendedName>
</protein>
<dbReference type="eggNOG" id="COG0676">
    <property type="taxonomic scope" value="Bacteria"/>
</dbReference>
<dbReference type="InterPro" id="IPR011013">
    <property type="entry name" value="Gal_mutarotase_sf_dom"/>
</dbReference>
<reference evidence="7" key="1">
    <citation type="submission" date="2011-01" db="EMBL/GenBank/DDBJ databases">
        <title>Complete sequence of chromosome of Acidobacterium sp. MP5ACTX9.</title>
        <authorList>
            <consortium name="US DOE Joint Genome Institute"/>
            <person name="Lucas S."/>
            <person name="Copeland A."/>
            <person name="Lapidus A."/>
            <person name="Cheng J.-F."/>
            <person name="Goodwin L."/>
            <person name="Pitluck S."/>
            <person name="Teshima H."/>
            <person name="Detter J.C."/>
            <person name="Han C."/>
            <person name="Tapia R."/>
            <person name="Land M."/>
            <person name="Hauser L."/>
            <person name="Kyrpides N."/>
            <person name="Ivanova N."/>
            <person name="Ovchinnikova G."/>
            <person name="Pagani I."/>
            <person name="Rawat S.R."/>
            <person name="Mannisto M."/>
            <person name="Haggblom M.M."/>
            <person name="Woyke T."/>
        </authorList>
    </citation>
    <scope>NUCLEOTIDE SEQUENCE [LARGE SCALE GENOMIC DNA]</scope>
    <source>
        <strain evidence="7">MP5ACTX9</strain>
    </source>
</reference>
<evidence type="ECO:0000313" key="6">
    <source>
        <dbReference type="EMBL" id="ADW70713.1"/>
    </source>
</evidence>
<sequence length="297" mass="32133">MNLTELNDHFGLSGVLTFEDHNGLTRLQVKTPACTATVYLHGAHLTHWQPTGAQPVLFLSDRSDFAPDKAIRGGIPVCFPWFGPRAGGKPGPSHGFARIQPWEVAFAALSGENVHLTLTLGPTALSRSLGFDGFRVAYEMVLGKKLTLRLTVANYGEGMLKYEEALHTYFSIGEVRRTTIAGLESALFVDKTDGLKEKETPPEALILSGQTDRVFPENVSSTTIGDGPRTITINKSNSATTVVWNPWTEGSVTLKDLRPDAWPGFVCVETANTGEDAITLAPNDAHTMQAEITLGKA</sequence>
<dbReference type="SUPFAM" id="SSF74650">
    <property type="entry name" value="Galactose mutarotase-like"/>
    <property type="match status" value="1"/>
</dbReference>
<comment type="catalytic activity">
    <reaction evidence="1">
        <text>alpha-D-glucose 6-phosphate = beta-D-glucose 6-phosphate</text>
        <dbReference type="Rhea" id="RHEA:16249"/>
        <dbReference type="ChEBI" id="CHEBI:58225"/>
        <dbReference type="ChEBI" id="CHEBI:58247"/>
        <dbReference type="EC" id="5.1.3.15"/>
    </reaction>
</comment>
<dbReference type="PANTHER" id="PTHR11122">
    <property type="entry name" value="APOSPORY-ASSOCIATED PROTEIN C-RELATED"/>
    <property type="match status" value="1"/>
</dbReference>
<dbReference type="OrthoDB" id="9790727at2"/>
<dbReference type="HOGENOM" id="CLU_048345_4_0_0"/>
<accession>E8WVV4</accession>
<dbReference type="GO" id="GO:0047938">
    <property type="term" value="F:glucose-6-phosphate 1-epimerase activity"/>
    <property type="evidence" value="ECO:0007669"/>
    <property type="project" value="UniProtKB-UniRule"/>
</dbReference>